<feature type="region of interest" description="Disordered" evidence="1">
    <location>
        <begin position="140"/>
        <end position="195"/>
    </location>
</feature>
<gene>
    <name evidence="2" type="ORF">PNOK_0914300</name>
</gene>
<sequence length="358" mass="39206">MSFTRPRYGGLRLPTPKYNIQADLYESESGSQDTTGSNQTPKEFRDASLLLGYGIGGNTRFDFESDHFVDVPSPISYFNIPPLPGSQNSNASRTSAAEGCPNVEVGERSTQEEVAVDDDDDSDTVIADIDRAIEATLSVGHNGADHHPSAPVMSQGQSQSESVHENQEYLRESQDSNDYGESQDPNDYGESQETEHYAELQVPVDKASIDLYINTLKERAGSSSMMLARSPRVDAQRCGGSSSKEFVLCFKALIHAYDRDSIAPEAFNAAALYLLKAEFEGAHGCARTKTLISKRRKKLIEEPITGKPRYTSTEQKIVSRASSCKIEDSTVVCKSSRRRRDSTASTASISYPSNSPCL</sequence>
<feature type="compositionally biased region" description="Polar residues" evidence="1">
    <location>
        <begin position="176"/>
        <end position="191"/>
    </location>
</feature>
<feature type="compositionally biased region" description="Basic and acidic residues" evidence="1">
    <location>
        <begin position="162"/>
        <end position="174"/>
    </location>
</feature>
<feature type="compositionally biased region" description="Polar residues" evidence="1">
    <location>
        <begin position="86"/>
        <end position="95"/>
    </location>
</feature>
<feature type="region of interest" description="Disordered" evidence="1">
    <location>
        <begin position="22"/>
        <end position="43"/>
    </location>
</feature>
<dbReference type="Proteomes" id="UP000217199">
    <property type="component" value="Unassembled WGS sequence"/>
</dbReference>
<dbReference type="AlphaFoldDB" id="A0A286U735"/>
<keyword evidence="3" id="KW-1185">Reference proteome</keyword>
<accession>A0A286U735</accession>
<feature type="compositionally biased region" description="Acidic residues" evidence="1">
    <location>
        <begin position="114"/>
        <end position="123"/>
    </location>
</feature>
<feature type="compositionally biased region" description="Polar residues" evidence="1">
    <location>
        <begin position="152"/>
        <end position="161"/>
    </location>
</feature>
<comment type="caution">
    <text evidence="2">The sequence shown here is derived from an EMBL/GenBank/DDBJ whole genome shotgun (WGS) entry which is preliminary data.</text>
</comment>
<proteinExistence type="predicted"/>
<feature type="region of interest" description="Disordered" evidence="1">
    <location>
        <begin position="86"/>
        <end position="123"/>
    </location>
</feature>
<evidence type="ECO:0000313" key="2">
    <source>
        <dbReference type="EMBL" id="PAV15380.1"/>
    </source>
</evidence>
<feature type="region of interest" description="Disordered" evidence="1">
    <location>
        <begin position="336"/>
        <end position="358"/>
    </location>
</feature>
<evidence type="ECO:0000256" key="1">
    <source>
        <dbReference type="SAM" id="MobiDB-lite"/>
    </source>
</evidence>
<protein>
    <submittedName>
        <fullName evidence="2">Uncharacterized protein</fullName>
    </submittedName>
</protein>
<reference evidence="2 3" key="1">
    <citation type="journal article" date="2017" name="Mol. Ecol.">
        <title>Comparative and population genomic landscape of Phellinus noxius: A hypervariable fungus causing root rot in trees.</title>
        <authorList>
            <person name="Chung C.L."/>
            <person name="Lee T.J."/>
            <person name="Akiba M."/>
            <person name="Lee H.H."/>
            <person name="Kuo T.H."/>
            <person name="Liu D."/>
            <person name="Ke H.M."/>
            <person name="Yokoi T."/>
            <person name="Roa M.B."/>
            <person name="Lu M.J."/>
            <person name="Chang Y.Y."/>
            <person name="Ann P.J."/>
            <person name="Tsai J.N."/>
            <person name="Chen C.Y."/>
            <person name="Tzean S.S."/>
            <person name="Ota Y."/>
            <person name="Hattori T."/>
            <person name="Sahashi N."/>
            <person name="Liou R.F."/>
            <person name="Kikuchi T."/>
            <person name="Tsai I.J."/>
        </authorList>
    </citation>
    <scope>NUCLEOTIDE SEQUENCE [LARGE SCALE GENOMIC DNA]</scope>
    <source>
        <strain evidence="2 3">FFPRI411160</strain>
    </source>
</reference>
<feature type="compositionally biased region" description="Polar residues" evidence="1">
    <location>
        <begin position="28"/>
        <end position="41"/>
    </location>
</feature>
<organism evidence="2 3">
    <name type="scientific">Pyrrhoderma noxium</name>
    <dbReference type="NCBI Taxonomy" id="2282107"/>
    <lineage>
        <taxon>Eukaryota</taxon>
        <taxon>Fungi</taxon>
        <taxon>Dikarya</taxon>
        <taxon>Basidiomycota</taxon>
        <taxon>Agaricomycotina</taxon>
        <taxon>Agaricomycetes</taxon>
        <taxon>Hymenochaetales</taxon>
        <taxon>Hymenochaetaceae</taxon>
        <taxon>Pyrrhoderma</taxon>
    </lineage>
</organism>
<evidence type="ECO:0000313" key="3">
    <source>
        <dbReference type="Proteomes" id="UP000217199"/>
    </source>
</evidence>
<dbReference type="EMBL" id="NBII01000010">
    <property type="protein sequence ID" value="PAV15380.1"/>
    <property type="molecule type" value="Genomic_DNA"/>
</dbReference>
<dbReference type="InParanoid" id="A0A286U735"/>
<name>A0A286U735_9AGAM</name>